<organism evidence="1 2">
    <name type="scientific">Loigolactobacillus coryniformis subsp. coryniformis KCTC 3167 = DSM 20001</name>
    <dbReference type="NCBI Taxonomy" id="913848"/>
    <lineage>
        <taxon>Bacteria</taxon>
        <taxon>Bacillati</taxon>
        <taxon>Bacillota</taxon>
        <taxon>Bacilli</taxon>
        <taxon>Lactobacillales</taxon>
        <taxon>Lactobacillaceae</taxon>
        <taxon>Loigolactobacillus</taxon>
    </lineage>
</organism>
<accession>A0A0R1F4D9</accession>
<dbReference type="Proteomes" id="UP000051181">
    <property type="component" value="Unassembled WGS sequence"/>
</dbReference>
<dbReference type="EMBL" id="AZCN01000029">
    <property type="protein sequence ID" value="KRK16716.1"/>
    <property type="molecule type" value="Genomic_DNA"/>
</dbReference>
<comment type="caution">
    <text evidence="1">The sequence shown here is derived from an EMBL/GenBank/DDBJ whole genome shotgun (WGS) entry which is preliminary data.</text>
</comment>
<dbReference type="GeneID" id="65917846"/>
<gene>
    <name evidence="1" type="ORF">FD22_GL001120</name>
</gene>
<reference evidence="1 2" key="1">
    <citation type="journal article" date="2015" name="Genome Announc.">
        <title>Expanding the biotechnology potential of lactobacilli through comparative genomics of 213 strains and associated genera.</title>
        <authorList>
            <person name="Sun Z."/>
            <person name="Harris H.M."/>
            <person name="McCann A."/>
            <person name="Guo C."/>
            <person name="Argimon S."/>
            <person name="Zhang W."/>
            <person name="Yang X."/>
            <person name="Jeffery I.B."/>
            <person name="Cooney J.C."/>
            <person name="Kagawa T.F."/>
            <person name="Liu W."/>
            <person name="Song Y."/>
            <person name="Salvetti E."/>
            <person name="Wrobel A."/>
            <person name="Rasinkangas P."/>
            <person name="Parkhill J."/>
            <person name="Rea M.C."/>
            <person name="O'Sullivan O."/>
            <person name="Ritari J."/>
            <person name="Douillard F.P."/>
            <person name="Paul Ross R."/>
            <person name="Yang R."/>
            <person name="Briner A.E."/>
            <person name="Felis G.E."/>
            <person name="de Vos W.M."/>
            <person name="Barrangou R."/>
            <person name="Klaenhammer T.R."/>
            <person name="Caufield P.W."/>
            <person name="Cui Y."/>
            <person name="Zhang H."/>
            <person name="O'Toole P.W."/>
        </authorList>
    </citation>
    <scope>NUCLEOTIDE SEQUENCE [LARGE SCALE GENOMIC DNA]</scope>
    <source>
        <strain evidence="1 2">DSM 20001</strain>
    </source>
</reference>
<dbReference type="AlphaFoldDB" id="A0A0R1F4D9"/>
<proteinExistence type="predicted"/>
<dbReference type="RefSeq" id="WP_010008912.1">
    <property type="nucleotide sequence ID" value="NZ_AZCN01000029.1"/>
</dbReference>
<name>A0A0R1F4D9_9LACO</name>
<dbReference type="PATRIC" id="fig|913848.6.peg.1154"/>
<sequence>MKLADFFQTAVIAGEPVMTSGYTLKTKGLPVLHLPLPALAQIYYDYFYGTRYVTQNFEMNKMELADIKDELHLSDISNQLFQQDLKQIVVEVDIRPDEKQVILAFRHDG</sequence>
<protein>
    <submittedName>
        <fullName evidence="1">Uncharacterized protein</fullName>
    </submittedName>
</protein>
<evidence type="ECO:0000313" key="2">
    <source>
        <dbReference type="Proteomes" id="UP000051181"/>
    </source>
</evidence>
<evidence type="ECO:0000313" key="1">
    <source>
        <dbReference type="EMBL" id="KRK16716.1"/>
    </source>
</evidence>